<dbReference type="AlphaFoldDB" id="A0AAJ8M1D6"/>
<dbReference type="GeneID" id="91087782"/>
<proteinExistence type="inferred from homology"/>
<dbReference type="EMBL" id="CP143787">
    <property type="protein sequence ID" value="WVN88365.1"/>
    <property type="molecule type" value="Genomic_DNA"/>
</dbReference>
<dbReference type="InterPro" id="IPR005373">
    <property type="entry name" value="PHAF1"/>
</dbReference>
<reference evidence="2" key="2">
    <citation type="journal article" date="2022" name="Elife">
        <title>Obligate sexual reproduction of a homothallic fungus closely related to the Cryptococcus pathogenic species complex.</title>
        <authorList>
            <person name="Passer A.R."/>
            <person name="Clancey S.A."/>
            <person name="Shea T."/>
            <person name="David-Palma M."/>
            <person name="Averette A.F."/>
            <person name="Boekhout T."/>
            <person name="Porcel B.M."/>
            <person name="Nowrousian M."/>
            <person name="Cuomo C.A."/>
            <person name="Sun S."/>
            <person name="Heitman J."/>
            <person name="Coelho M.A."/>
        </authorList>
    </citation>
    <scope>NUCLEOTIDE SEQUENCE</scope>
    <source>
        <strain evidence="2">CBS 7841</strain>
    </source>
</reference>
<dbReference type="Pfam" id="PF03676">
    <property type="entry name" value="PHAF1"/>
    <property type="match status" value="2"/>
</dbReference>
<evidence type="ECO:0000313" key="2">
    <source>
        <dbReference type="EMBL" id="WVN88365.1"/>
    </source>
</evidence>
<dbReference type="GO" id="GO:0005802">
    <property type="term" value="C:trans-Golgi network"/>
    <property type="evidence" value="ECO:0007669"/>
    <property type="project" value="TreeGrafter"/>
</dbReference>
<gene>
    <name evidence="2" type="ORF">L203_103571</name>
</gene>
<reference evidence="2" key="3">
    <citation type="submission" date="2024-01" db="EMBL/GenBank/DDBJ databases">
        <authorList>
            <person name="Coelho M.A."/>
            <person name="David-Palma M."/>
            <person name="Shea T."/>
            <person name="Sun S."/>
            <person name="Cuomo C.A."/>
            <person name="Heitman J."/>
        </authorList>
    </citation>
    <scope>NUCLEOTIDE SEQUENCE</scope>
    <source>
        <strain evidence="2">CBS 7841</strain>
    </source>
</reference>
<dbReference type="RefSeq" id="XP_066069065.1">
    <property type="nucleotide sequence ID" value="XM_066212968.1"/>
</dbReference>
<evidence type="ECO:0000256" key="1">
    <source>
        <dbReference type="ARBA" id="ARBA00024339"/>
    </source>
</evidence>
<accession>A0AAJ8M1D6</accession>
<reference evidence="2" key="1">
    <citation type="submission" date="2016-06" db="EMBL/GenBank/DDBJ databases">
        <authorList>
            <person name="Cuomo C."/>
            <person name="Litvintseva A."/>
            <person name="Heitman J."/>
            <person name="Chen Y."/>
            <person name="Sun S."/>
            <person name="Springer D."/>
            <person name="Dromer F."/>
            <person name="Young S."/>
            <person name="Zeng Q."/>
            <person name="Chapman S."/>
            <person name="Gujja S."/>
            <person name="Saif S."/>
            <person name="Birren B."/>
        </authorList>
    </citation>
    <scope>NUCLEOTIDE SEQUENCE</scope>
    <source>
        <strain evidence="2">CBS 7841</strain>
    </source>
</reference>
<dbReference type="PANTHER" id="PTHR13465">
    <property type="entry name" value="UPF0183 PROTEIN"/>
    <property type="match status" value="1"/>
</dbReference>
<protein>
    <submittedName>
        <fullName evidence="2">Uncharacterized protein</fullName>
    </submittedName>
</protein>
<comment type="similarity">
    <text evidence="1">Belongs to the PHAF1 family.</text>
</comment>
<name>A0AAJ8M1D6_9TREE</name>
<organism evidence="2 3">
    <name type="scientific">Cryptococcus depauperatus CBS 7841</name>
    <dbReference type="NCBI Taxonomy" id="1295531"/>
    <lineage>
        <taxon>Eukaryota</taxon>
        <taxon>Fungi</taxon>
        <taxon>Dikarya</taxon>
        <taxon>Basidiomycota</taxon>
        <taxon>Agaricomycotina</taxon>
        <taxon>Tremellomycetes</taxon>
        <taxon>Tremellales</taxon>
        <taxon>Cryptococcaceae</taxon>
        <taxon>Cryptococcus</taxon>
    </lineage>
</organism>
<evidence type="ECO:0000313" key="3">
    <source>
        <dbReference type="Proteomes" id="UP000094043"/>
    </source>
</evidence>
<dbReference type="InterPro" id="IPR039156">
    <property type="entry name" value="PHAF1/BROMI"/>
</dbReference>
<keyword evidence="3" id="KW-1185">Reference proteome</keyword>
<dbReference type="GO" id="GO:0043001">
    <property type="term" value="P:Golgi to plasma membrane protein transport"/>
    <property type="evidence" value="ECO:0007669"/>
    <property type="project" value="TreeGrafter"/>
</dbReference>
<dbReference type="KEGG" id="cdep:91087782"/>
<dbReference type="PANTHER" id="PTHR13465:SF2">
    <property type="entry name" value="PHAGOSOME ASSEMBLY FACTOR 1"/>
    <property type="match status" value="1"/>
</dbReference>
<dbReference type="Proteomes" id="UP000094043">
    <property type="component" value="Chromosome 4"/>
</dbReference>
<sequence length="378" mass="41519">MIAPYNISPGIGVGIFQIGDTLWHILDLLRTHKNDYPKFDVSWDAQRPHTSAVVIHLAQLTLYFPAPSQLLTLISFPSLLLPNLTLIYETQVLASPDQPLTRARVARILGPTFANEGRDLVYPGVKFEMASSSGGSRDDVVEKLDIQVKEGEEVTLAGQLTSCIIQPGKGVTLSLAGDPEPLEIIIGSTTAQDLLLDLGSPLRKFWKEDDRLERMWGREDEVGACFWNYFQYGLDFLISTDNFVSKILCYSNIPGTPMFQQYARCPWVLSTTSGALNLASPSTSFGAASDSDPSQYIDSKEKQEKYQKRGISKKVAGEAITKDSGKVPMMVLDRAVEGGLEGVQNVGESRLIGHKGFIIEEDQVSGGICSVLVWKDTT</sequence>